<dbReference type="RefSeq" id="WP_353400633.1">
    <property type="nucleotide sequence ID" value="NZ_BAABWU010000009.1"/>
</dbReference>
<dbReference type="PROSITE" id="PS51257">
    <property type="entry name" value="PROKAR_LIPOPROTEIN"/>
    <property type="match status" value="1"/>
</dbReference>
<sequence length="160" mass="17226">MSNIRLASAFSVVLLGVAACGPLPVYYNAGSDQTRTNSDTLTCNVTALKDAPVANQIRQRPPVYYPGQQYCNANGCWTSPGYWVDGGTYTVDVNQGLRSQLVQRCMAQKGYQRLELPRCTKEQITQLQSVPSGSHPTAGLSTEACAVQQSNGTTVILPPL</sequence>
<evidence type="ECO:0000313" key="1">
    <source>
        <dbReference type="EMBL" id="GAA6197090.1"/>
    </source>
</evidence>
<proteinExistence type="predicted"/>
<accession>A0ABQ0AMK8</accession>
<reference evidence="1 2" key="1">
    <citation type="submission" date="2024-04" db="EMBL/GenBank/DDBJ databases">
        <title>Draft genome sequence of Pseudophaeobacter arcticus NBRC 116598.</title>
        <authorList>
            <person name="Miyakawa T."/>
            <person name="Kusuya Y."/>
            <person name="Miura T."/>
        </authorList>
    </citation>
    <scope>NUCLEOTIDE SEQUENCE [LARGE SCALE GENOMIC DNA]</scope>
    <source>
        <strain evidence="1 2">SU-CL00105</strain>
    </source>
</reference>
<gene>
    <name evidence="1" type="ORF">NBRC116598_25340</name>
</gene>
<protein>
    <recommendedName>
        <fullName evidence="3">Lipoprotein</fullName>
    </recommendedName>
</protein>
<dbReference type="Proteomes" id="UP001441944">
    <property type="component" value="Unassembled WGS sequence"/>
</dbReference>
<name>A0ABQ0AMK8_9RHOB</name>
<evidence type="ECO:0000313" key="2">
    <source>
        <dbReference type="Proteomes" id="UP001441944"/>
    </source>
</evidence>
<evidence type="ECO:0008006" key="3">
    <source>
        <dbReference type="Google" id="ProtNLM"/>
    </source>
</evidence>
<dbReference type="EMBL" id="BAABWU010000009">
    <property type="protein sequence ID" value="GAA6197090.1"/>
    <property type="molecule type" value="Genomic_DNA"/>
</dbReference>
<organism evidence="1 2">
    <name type="scientific">Pseudophaeobacter arcticus</name>
    <dbReference type="NCBI Taxonomy" id="385492"/>
    <lineage>
        <taxon>Bacteria</taxon>
        <taxon>Pseudomonadati</taxon>
        <taxon>Pseudomonadota</taxon>
        <taxon>Alphaproteobacteria</taxon>
        <taxon>Rhodobacterales</taxon>
        <taxon>Paracoccaceae</taxon>
        <taxon>Pseudophaeobacter</taxon>
    </lineage>
</organism>
<comment type="caution">
    <text evidence="1">The sequence shown here is derived from an EMBL/GenBank/DDBJ whole genome shotgun (WGS) entry which is preliminary data.</text>
</comment>
<keyword evidence="2" id="KW-1185">Reference proteome</keyword>